<accession>A0A0R3NHB1</accession>
<reference evidence="1 2" key="1">
    <citation type="submission" date="2014-03" db="EMBL/GenBank/DDBJ databases">
        <title>Bradyrhizobium valentinum sp. nov., isolated from effective nodules of Lupinus mariae-josephae, a lupine endemic of basic-lime soils in Eastern Spain.</title>
        <authorList>
            <person name="Duran D."/>
            <person name="Rey L."/>
            <person name="Navarro A."/>
            <person name="Busquets A."/>
            <person name="Imperial J."/>
            <person name="Ruiz-Argueso T."/>
        </authorList>
    </citation>
    <scope>NUCLEOTIDE SEQUENCE [LARGE SCALE GENOMIC DNA]</scope>
    <source>
        <strain evidence="1 2">Ro19</strain>
    </source>
</reference>
<comment type="caution">
    <text evidence="1">The sequence shown here is derived from an EMBL/GenBank/DDBJ whole genome shotgun (WGS) entry which is preliminary data.</text>
</comment>
<dbReference type="EMBL" id="LLYA01000046">
    <property type="protein sequence ID" value="KRR29110.1"/>
    <property type="molecule type" value="Genomic_DNA"/>
</dbReference>
<dbReference type="Proteomes" id="UP000052023">
    <property type="component" value="Unassembled WGS sequence"/>
</dbReference>
<proteinExistence type="predicted"/>
<name>A0A0R3NHB1_9BRAD</name>
<keyword evidence="2" id="KW-1185">Reference proteome</keyword>
<organism evidence="1 2">
    <name type="scientific">Bradyrhizobium retamae</name>
    <dbReference type="NCBI Taxonomy" id="1300035"/>
    <lineage>
        <taxon>Bacteria</taxon>
        <taxon>Pseudomonadati</taxon>
        <taxon>Pseudomonadota</taxon>
        <taxon>Alphaproteobacteria</taxon>
        <taxon>Hyphomicrobiales</taxon>
        <taxon>Nitrobacteraceae</taxon>
        <taxon>Bradyrhizobium</taxon>
    </lineage>
</organism>
<sequence>MKGALFGAAISALEKDGWKVARVTGSGKSSVRRITRGKDSKVVSIRTTQDRSIAFPRIEGDKSWRTLDEVDAVVAASVDDKENPQCANIHLLPGDEMRDRFNRTYQARLKAGHTIPIGRGVWLSLYADESTNPVHHVGAGAGNKYPPFAKVPLDAAALISAESEVDEEESKADEGLTIAEAKRRLGITFGVDPSSIKIIVEG</sequence>
<dbReference type="RefSeq" id="WP_057842444.1">
    <property type="nucleotide sequence ID" value="NZ_LLYA01000046.1"/>
</dbReference>
<evidence type="ECO:0000313" key="1">
    <source>
        <dbReference type="EMBL" id="KRR29110.1"/>
    </source>
</evidence>
<protein>
    <submittedName>
        <fullName evidence="1">Uncharacterized protein</fullName>
    </submittedName>
</protein>
<dbReference type="AlphaFoldDB" id="A0A0R3NHB1"/>
<evidence type="ECO:0000313" key="2">
    <source>
        <dbReference type="Proteomes" id="UP000052023"/>
    </source>
</evidence>
<dbReference type="OrthoDB" id="8446811at2"/>
<gene>
    <name evidence="1" type="ORF">CQ13_18395</name>
</gene>